<dbReference type="EMBL" id="BMCP01000001">
    <property type="protein sequence ID" value="GGE36359.1"/>
    <property type="molecule type" value="Genomic_DNA"/>
</dbReference>
<evidence type="ECO:0000313" key="1">
    <source>
        <dbReference type="EMBL" id="GGE36359.1"/>
    </source>
</evidence>
<dbReference type="RefSeq" id="WP_188408776.1">
    <property type="nucleotide sequence ID" value="NZ_BMCP01000001.1"/>
</dbReference>
<reference evidence="1" key="2">
    <citation type="submission" date="2020-09" db="EMBL/GenBank/DDBJ databases">
        <authorList>
            <person name="Sun Q."/>
            <person name="Sedlacek I."/>
        </authorList>
    </citation>
    <scope>NUCLEOTIDE SEQUENCE</scope>
    <source>
        <strain evidence="1">CCM 7684</strain>
    </source>
</reference>
<reference evidence="1" key="1">
    <citation type="journal article" date="2014" name="Int. J. Syst. Evol. Microbiol.">
        <title>Complete genome sequence of Corynebacterium casei LMG S-19264T (=DSM 44701T), isolated from a smear-ripened cheese.</title>
        <authorList>
            <consortium name="US DOE Joint Genome Institute (JGI-PGF)"/>
            <person name="Walter F."/>
            <person name="Albersmeier A."/>
            <person name="Kalinowski J."/>
            <person name="Ruckert C."/>
        </authorList>
    </citation>
    <scope>NUCLEOTIDE SEQUENCE</scope>
    <source>
        <strain evidence="1">CCM 7684</strain>
    </source>
</reference>
<sequence length="121" mass="13247">MKTRTELIKHVYELMFGAGTLSAEESEAIEEQINPTIATLNTDNVISLASTESFDDAVFIPLAQRIAINAAAPFSMPLTVLAAKGVTKDGSEAALRRAARAKSGKRNLTIEPWWGNCRWRI</sequence>
<evidence type="ECO:0000313" key="2">
    <source>
        <dbReference type="Proteomes" id="UP000602745"/>
    </source>
</evidence>
<keyword evidence="2" id="KW-1185">Reference proteome</keyword>
<dbReference type="Proteomes" id="UP000602745">
    <property type="component" value="Unassembled WGS sequence"/>
</dbReference>
<gene>
    <name evidence="1" type="ORF">GCM10007276_12290</name>
</gene>
<dbReference type="AlphaFoldDB" id="A0A8J2VR08"/>
<comment type="caution">
    <text evidence="1">The sequence shown here is derived from an EMBL/GenBank/DDBJ whole genome shotgun (WGS) entry which is preliminary data.</text>
</comment>
<name>A0A8J2VR08_9RHOB</name>
<organism evidence="1 2">
    <name type="scientific">Agaricicola taiwanensis</name>
    <dbReference type="NCBI Taxonomy" id="591372"/>
    <lineage>
        <taxon>Bacteria</taxon>
        <taxon>Pseudomonadati</taxon>
        <taxon>Pseudomonadota</taxon>
        <taxon>Alphaproteobacteria</taxon>
        <taxon>Rhodobacterales</taxon>
        <taxon>Paracoccaceae</taxon>
        <taxon>Agaricicola</taxon>
    </lineage>
</organism>
<accession>A0A8J2VR08</accession>
<proteinExistence type="predicted"/>
<protein>
    <submittedName>
        <fullName evidence="1">Uncharacterized protein</fullName>
    </submittedName>
</protein>